<organism evidence="2 3">
    <name type="scientific">Actinoplanes auranticolor</name>
    <dbReference type="NCBI Taxonomy" id="47988"/>
    <lineage>
        <taxon>Bacteria</taxon>
        <taxon>Bacillati</taxon>
        <taxon>Actinomycetota</taxon>
        <taxon>Actinomycetes</taxon>
        <taxon>Micromonosporales</taxon>
        <taxon>Micromonosporaceae</taxon>
        <taxon>Actinoplanes</taxon>
    </lineage>
</organism>
<feature type="chain" id="PRO_5037839138" description="Tat pathway signal sequence domain protein" evidence="1">
    <location>
        <begin position="30"/>
        <end position="197"/>
    </location>
</feature>
<feature type="signal peptide" evidence="1">
    <location>
        <begin position="1"/>
        <end position="29"/>
    </location>
</feature>
<keyword evidence="1" id="KW-0732">Signal</keyword>
<name>A0A919SX56_9ACTN</name>
<reference evidence="2" key="1">
    <citation type="submission" date="2021-03" db="EMBL/GenBank/DDBJ databases">
        <title>Whole genome shotgun sequence of Actinoplanes auranticolor NBRC 12245.</title>
        <authorList>
            <person name="Komaki H."/>
            <person name="Tamura T."/>
        </authorList>
    </citation>
    <scope>NUCLEOTIDE SEQUENCE</scope>
    <source>
        <strain evidence="2">NBRC 12245</strain>
    </source>
</reference>
<evidence type="ECO:0000313" key="2">
    <source>
        <dbReference type="EMBL" id="GIM80311.1"/>
    </source>
</evidence>
<comment type="caution">
    <text evidence="2">The sequence shown here is derived from an EMBL/GenBank/DDBJ whole genome shotgun (WGS) entry which is preliminary data.</text>
</comment>
<evidence type="ECO:0000313" key="3">
    <source>
        <dbReference type="Proteomes" id="UP000681340"/>
    </source>
</evidence>
<dbReference type="EMBL" id="BOQL01000095">
    <property type="protein sequence ID" value="GIM80311.1"/>
    <property type="molecule type" value="Genomic_DNA"/>
</dbReference>
<keyword evidence="3" id="KW-1185">Reference proteome</keyword>
<evidence type="ECO:0000256" key="1">
    <source>
        <dbReference type="SAM" id="SignalP"/>
    </source>
</evidence>
<dbReference type="PANTHER" id="PTHR35567:SF1">
    <property type="entry name" value="CONSERVED FUNGAL PROTEIN (AFU_ORTHOLOGUE AFUA_1G14230)"/>
    <property type="match status" value="1"/>
</dbReference>
<dbReference type="AlphaFoldDB" id="A0A919SX56"/>
<proteinExistence type="predicted"/>
<accession>A0A919SX56</accession>
<dbReference type="PANTHER" id="PTHR35567">
    <property type="entry name" value="MALATE DEHYDROGENASE (AFU_ORTHOLOGUE AFUA_2G13800)"/>
    <property type="match status" value="1"/>
</dbReference>
<sequence>MKTRTVRISAGVGAAALALVGVSAGVSSADDKPAPAPAAVASAADRFLGGATTVPAALVPPAGHTLSSVFRAKGVQIYGCTDAKWTLIEPAASLTGISVKPVKAASALHFRGPSWQSPDDGSLVEGTGPVPAPSATPNSIPQLLITAKASRGPGVFGDVTFIQRLATVGGVAPATTCTTGATTTVSYQAVYRFFKKS</sequence>
<dbReference type="Pfam" id="PF11937">
    <property type="entry name" value="DUF3455"/>
    <property type="match status" value="1"/>
</dbReference>
<dbReference type="RefSeq" id="WP_212994771.1">
    <property type="nucleotide sequence ID" value="NZ_BAABEA010000015.1"/>
</dbReference>
<protein>
    <recommendedName>
        <fullName evidence="4">Tat pathway signal sequence domain protein</fullName>
    </recommendedName>
</protein>
<dbReference type="InterPro" id="IPR021851">
    <property type="entry name" value="DUF3455"/>
</dbReference>
<dbReference type="Proteomes" id="UP000681340">
    <property type="component" value="Unassembled WGS sequence"/>
</dbReference>
<evidence type="ECO:0008006" key="4">
    <source>
        <dbReference type="Google" id="ProtNLM"/>
    </source>
</evidence>
<gene>
    <name evidence="2" type="ORF">Aau02nite_89950</name>
</gene>